<keyword evidence="7" id="KW-1185">Reference proteome</keyword>
<feature type="transmembrane region" description="Helical" evidence="4">
    <location>
        <begin position="191"/>
        <end position="212"/>
    </location>
</feature>
<dbReference type="EMBL" id="CP036526">
    <property type="protein sequence ID" value="QDT12365.1"/>
    <property type="molecule type" value="Genomic_DNA"/>
</dbReference>
<dbReference type="InterPro" id="IPR020846">
    <property type="entry name" value="MFS_dom"/>
</dbReference>
<feature type="transmembrane region" description="Helical" evidence="4">
    <location>
        <begin position="140"/>
        <end position="161"/>
    </location>
</feature>
<feature type="transmembrane region" description="Helical" evidence="4">
    <location>
        <begin position="316"/>
        <end position="337"/>
    </location>
</feature>
<keyword evidence="2 4" id="KW-1133">Transmembrane helix</keyword>
<feature type="transmembrane region" description="Helical" evidence="4">
    <location>
        <begin position="17"/>
        <end position="36"/>
    </location>
</feature>
<dbReference type="Proteomes" id="UP000319817">
    <property type="component" value="Chromosome"/>
</dbReference>
<evidence type="ECO:0000256" key="4">
    <source>
        <dbReference type="SAM" id="Phobius"/>
    </source>
</evidence>
<feature type="transmembrane region" description="Helical" evidence="4">
    <location>
        <begin position="72"/>
        <end position="95"/>
    </location>
</feature>
<evidence type="ECO:0000313" key="7">
    <source>
        <dbReference type="Proteomes" id="UP000319817"/>
    </source>
</evidence>
<evidence type="ECO:0000256" key="3">
    <source>
        <dbReference type="ARBA" id="ARBA00023136"/>
    </source>
</evidence>
<evidence type="ECO:0000256" key="2">
    <source>
        <dbReference type="ARBA" id="ARBA00022989"/>
    </source>
</evidence>
<keyword evidence="1 4" id="KW-0812">Transmembrane</keyword>
<keyword evidence="3 4" id="KW-0472">Membrane</keyword>
<dbReference type="PANTHER" id="PTHR23531:SF1">
    <property type="entry name" value="QUINOLENE RESISTANCE PROTEIN NORA"/>
    <property type="match status" value="1"/>
</dbReference>
<feature type="domain" description="Major facilitator superfamily (MFS) profile" evidence="5">
    <location>
        <begin position="1"/>
        <end position="369"/>
    </location>
</feature>
<dbReference type="InterPro" id="IPR011701">
    <property type="entry name" value="MFS"/>
</dbReference>
<name>A0A517NZ21_9BACT</name>
<sequence>MAHYARWIEFLGGDLRQVGLVMGFGASLGLVLRPWIAQWMNRLGARTMWAIGYGVFAAAALSNLFLYELTPLIFVCRSGIVLGAAIVFTSGLTYVSQIAPDNRRAEAIGILGVGGFLGMLVGPFLGDLFLGSSDRQHRDFVWFFAIAAIANLIPAGILVFIRPPVRSKAVVSIRLSEFAANVRQHWPGTILLVDLAFGVCMCGPFIFVASFIDRQPLQISGYSVIGVFFWFYAGPAIAIRVFGRQLPQRWGTAKVLIAGGGLMSLGMFAFAVVGSENPWLIVLPALLAGAGHSLMFHTMTALTLETFPLEIRGTGSTLALMMLDLGTICGAPLLGLIGEQYGFATLFATIGATCFTATAVYWLSLIRSTKTGGSAAS</sequence>
<protein>
    <submittedName>
        <fullName evidence="6">Major facilitator superfamily transporter</fullName>
    </submittedName>
</protein>
<dbReference type="PROSITE" id="PS50850">
    <property type="entry name" value="MFS"/>
    <property type="match status" value="1"/>
</dbReference>
<gene>
    <name evidence="6" type="ORF">K239x_43750</name>
</gene>
<feature type="transmembrane region" description="Helical" evidence="4">
    <location>
        <begin position="107"/>
        <end position="125"/>
    </location>
</feature>
<dbReference type="Gene3D" id="1.20.1250.20">
    <property type="entry name" value="MFS general substrate transporter like domains"/>
    <property type="match status" value="1"/>
</dbReference>
<dbReference type="InterPro" id="IPR052714">
    <property type="entry name" value="MFS_Exporter"/>
</dbReference>
<feature type="transmembrane region" description="Helical" evidence="4">
    <location>
        <begin position="255"/>
        <end position="273"/>
    </location>
</feature>
<evidence type="ECO:0000259" key="5">
    <source>
        <dbReference type="PROSITE" id="PS50850"/>
    </source>
</evidence>
<dbReference type="OrthoDB" id="211449at2"/>
<accession>A0A517NZ21</accession>
<dbReference type="AlphaFoldDB" id="A0A517NZ21"/>
<dbReference type="GO" id="GO:0022857">
    <property type="term" value="F:transmembrane transporter activity"/>
    <property type="evidence" value="ECO:0007669"/>
    <property type="project" value="InterPro"/>
</dbReference>
<feature type="transmembrane region" description="Helical" evidence="4">
    <location>
        <begin position="224"/>
        <end position="243"/>
    </location>
</feature>
<organism evidence="6 7">
    <name type="scientific">Stieleria marina</name>
    <dbReference type="NCBI Taxonomy" id="1930275"/>
    <lineage>
        <taxon>Bacteria</taxon>
        <taxon>Pseudomonadati</taxon>
        <taxon>Planctomycetota</taxon>
        <taxon>Planctomycetia</taxon>
        <taxon>Pirellulales</taxon>
        <taxon>Pirellulaceae</taxon>
        <taxon>Stieleria</taxon>
    </lineage>
</organism>
<dbReference type="RefSeq" id="WP_145420193.1">
    <property type="nucleotide sequence ID" value="NZ_CP036526.1"/>
</dbReference>
<feature type="transmembrane region" description="Helical" evidence="4">
    <location>
        <begin position="48"/>
        <end position="66"/>
    </location>
</feature>
<evidence type="ECO:0000313" key="6">
    <source>
        <dbReference type="EMBL" id="QDT12365.1"/>
    </source>
</evidence>
<proteinExistence type="predicted"/>
<dbReference type="PANTHER" id="PTHR23531">
    <property type="entry name" value="QUINOLENE RESISTANCE PROTEIN NORA"/>
    <property type="match status" value="1"/>
</dbReference>
<evidence type="ECO:0000256" key="1">
    <source>
        <dbReference type="ARBA" id="ARBA00022692"/>
    </source>
</evidence>
<dbReference type="Pfam" id="PF07690">
    <property type="entry name" value="MFS_1"/>
    <property type="match status" value="1"/>
</dbReference>
<feature type="transmembrane region" description="Helical" evidence="4">
    <location>
        <begin position="343"/>
        <end position="363"/>
    </location>
</feature>
<reference evidence="6 7" key="1">
    <citation type="submission" date="2019-02" db="EMBL/GenBank/DDBJ databases">
        <title>Deep-cultivation of Planctomycetes and their phenomic and genomic characterization uncovers novel biology.</title>
        <authorList>
            <person name="Wiegand S."/>
            <person name="Jogler M."/>
            <person name="Boedeker C."/>
            <person name="Pinto D."/>
            <person name="Vollmers J."/>
            <person name="Rivas-Marin E."/>
            <person name="Kohn T."/>
            <person name="Peeters S.H."/>
            <person name="Heuer A."/>
            <person name="Rast P."/>
            <person name="Oberbeckmann S."/>
            <person name="Bunk B."/>
            <person name="Jeske O."/>
            <person name="Meyerdierks A."/>
            <person name="Storesund J.E."/>
            <person name="Kallscheuer N."/>
            <person name="Luecker S."/>
            <person name="Lage O.M."/>
            <person name="Pohl T."/>
            <person name="Merkel B.J."/>
            <person name="Hornburger P."/>
            <person name="Mueller R.-W."/>
            <person name="Bruemmer F."/>
            <person name="Labrenz M."/>
            <person name="Spormann A.M."/>
            <person name="Op den Camp H."/>
            <person name="Overmann J."/>
            <person name="Amann R."/>
            <person name="Jetten M.S.M."/>
            <person name="Mascher T."/>
            <person name="Medema M.H."/>
            <person name="Devos D.P."/>
            <person name="Kaster A.-K."/>
            <person name="Ovreas L."/>
            <person name="Rohde M."/>
            <person name="Galperin M.Y."/>
            <person name="Jogler C."/>
        </authorList>
    </citation>
    <scope>NUCLEOTIDE SEQUENCE [LARGE SCALE GENOMIC DNA]</scope>
    <source>
        <strain evidence="6 7">K23_9</strain>
    </source>
</reference>
<dbReference type="SUPFAM" id="SSF103473">
    <property type="entry name" value="MFS general substrate transporter"/>
    <property type="match status" value="1"/>
</dbReference>
<feature type="transmembrane region" description="Helical" evidence="4">
    <location>
        <begin position="279"/>
        <end position="304"/>
    </location>
</feature>
<dbReference type="InterPro" id="IPR036259">
    <property type="entry name" value="MFS_trans_sf"/>
</dbReference>